<comment type="caution">
    <text evidence="7">The sequence shown here is derived from an EMBL/GenBank/DDBJ whole genome shotgun (WGS) entry which is preliminary data.</text>
</comment>
<evidence type="ECO:0000256" key="2">
    <source>
        <dbReference type="ARBA" id="ARBA00022630"/>
    </source>
</evidence>
<dbReference type="Proteomes" id="UP000823405">
    <property type="component" value="Unassembled WGS sequence"/>
</dbReference>
<reference evidence="7" key="1">
    <citation type="journal article" date="2020" name="Fungal Divers.">
        <title>Resolving the Mortierellaceae phylogeny through synthesis of multi-gene phylogenetics and phylogenomics.</title>
        <authorList>
            <person name="Vandepol N."/>
            <person name="Liber J."/>
            <person name="Desiro A."/>
            <person name="Na H."/>
            <person name="Kennedy M."/>
            <person name="Barry K."/>
            <person name="Grigoriev I.V."/>
            <person name="Miller A.N."/>
            <person name="O'Donnell K."/>
            <person name="Stajich J.E."/>
            <person name="Bonito G."/>
        </authorList>
    </citation>
    <scope>NUCLEOTIDE SEQUENCE</scope>
    <source>
        <strain evidence="7">NVP60</strain>
    </source>
</reference>
<evidence type="ECO:0000259" key="6">
    <source>
        <dbReference type="Pfam" id="PF00724"/>
    </source>
</evidence>
<evidence type="ECO:0000256" key="4">
    <source>
        <dbReference type="ARBA" id="ARBA00022857"/>
    </source>
</evidence>
<dbReference type="OrthoDB" id="72788at2759"/>
<evidence type="ECO:0000256" key="3">
    <source>
        <dbReference type="ARBA" id="ARBA00022643"/>
    </source>
</evidence>
<dbReference type="Pfam" id="PF00724">
    <property type="entry name" value="Oxidored_FMN"/>
    <property type="match status" value="1"/>
</dbReference>
<evidence type="ECO:0000256" key="5">
    <source>
        <dbReference type="ARBA" id="ARBA00023002"/>
    </source>
</evidence>
<keyword evidence="2" id="KW-0285">Flavoprotein</keyword>
<keyword evidence="8" id="KW-1185">Reference proteome</keyword>
<sequence>MVTPAIKKQTVAAEAIKDHTPAKASPTSSFSQESFRIKPTVALHGAGLIFAEAPVVEIRSRIIPNCAGIYNDDHILGIKRIVDFASTRPMYPPEVFGPEEYWNEQVFVGSSGGPDDRHRVPRELSVKEIQDVIKAFAAAAVRADKTGMDAVRTQGAYAYLIHNFLSPISNHRTDQYGGSLENRARLLLEVVREVRAKFSTEKPIFLRLSVSDGVKHLDTPSFVIEEAAKVTQ</sequence>
<protein>
    <submittedName>
        <fullName evidence="7">Protein disulfide-isomerase</fullName>
    </submittedName>
</protein>
<comment type="cofactor">
    <cofactor evidence="1">
        <name>FMN</name>
        <dbReference type="ChEBI" id="CHEBI:58210"/>
    </cofactor>
</comment>
<dbReference type="Gene3D" id="3.20.20.70">
    <property type="entry name" value="Aldolase class I"/>
    <property type="match status" value="1"/>
</dbReference>
<dbReference type="PANTHER" id="PTHR43303:SF4">
    <property type="entry name" value="NADPH DEHYDROGENASE C23G7.10C-RELATED"/>
    <property type="match status" value="1"/>
</dbReference>
<proteinExistence type="predicted"/>
<gene>
    <name evidence="7" type="primary">PDI1_2</name>
    <name evidence="7" type="ORF">BGZ97_007894</name>
</gene>
<accession>A0A9P6UPZ2</accession>
<evidence type="ECO:0000313" key="8">
    <source>
        <dbReference type="Proteomes" id="UP000823405"/>
    </source>
</evidence>
<dbReference type="SUPFAM" id="SSF51395">
    <property type="entry name" value="FMN-linked oxidoreductases"/>
    <property type="match status" value="1"/>
</dbReference>
<dbReference type="PANTHER" id="PTHR43303">
    <property type="entry name" value="NADPH DEHYDROGENASE C23G7.10C-RELATED"/>
    <property type="match status" value="1"/>
</dbReference>
<dbReference type="AlphaFoldDB" id="A0A9P6UPZ2"/>
<dbReference type="EMBL" id="JAAAIN010000355">
    <property type="protein sequence ID" value="KAG0315726.1"/>
    <property type="molecule type" value="Genomic_DNA"/>
</dbReference>
<dbReference type="InterPro" id="IPR001155">
    <property type="entry name" value="OxRdtase_FMN_N"/>
</dbReference>
<name>A0A9P6UPZ2_9FUNG</name>
<dbReference type="InterPro" id="IPR013785">
    <property type="entry name" value="Aldolase_TIM"/>
</dbReference>
<dbReference type="GO" id="GO:0010181">
    <property type="term" value="F:FMN binding"/>
    <property type="evidence" value="ECO:0007669"/>
    <property type="project" value="InterPro"/>
</dbReference>
<organism evidence="7 8">
    <name type="scientific">Linnemannia gamsii</name>
    <dbReference type="NCBI Taxonomy" id="64522"/>
    <lineage>
        <taxon>Eukaryota</taxon>
        <taxon>Fungi</taxon>
        <taxon>Fungi incertae sedis</taxon>
        <taxon>Mucoromycota</taxon>
        <taxon>Mortierellomycotina</taxon>
        <taxon>Mortierellomycetes</taxon>
        <taxon>Mortierellales</taxon>
        <taxon>Mortierellaceae</taxon>
        <taxon>Linnemannia</taxon>
    </lineage>
</organism>
<evidence type="ECO:0000256" key="1">
    <source>
        <dbReference type="ARBA" id="ARBA00001917"/>
    </source>
</evidence>
<evidence type="ECO:0000313" key="7">
    <source>
        <dbReference type="EMBL" id="KAG0315726.1"/>
    </source>
</evidence>
<feature type="domain" description="NADH:flavin oxidoreductase/NADH oxidase N-terminal" evidence="6">
    <location>
        <begin position="119"/>
        <end position="216"/>
    </location>
</feature>
<dbReference type="GO" id="GO:0050661">
    <property type="term" value="F:NADP binding"/>
    <property type="evidence" value="ECO:0007669"/>
    <property type="project" value="InterPro"/>
</dbReference>
<dbReference type="GO" id="GO:0003959">
    <property type="term" value="F:NADPH dehydrogenase activity"/>
    <property type="evidence" value="ECO:0007669"/>
    <property type="project" value="InterPro"/>
</dbReference>
<dbReference type="InterPro" id="IPR044152">
    <property type="entry name" value="YqjM-like"/>
</dbReference>
<keyword evidence="4" id="KW-0521">NADP</keyword>
<keyword evidence="5" id="KW-0560">Oxidoreductase</keyword>
<keyword evidence="3" id="KW-0288">FMN</keyword>